<protein>
    <submittedName>
        <fullName evidence="2">Uncharacterized protein</fullName>
    </submittedName>
</protein>
<organism evidence="2">
    <name type="scientific">Triticum urartu</name>
    <name type="common">Red wild einkorn</name>
    <name type="synonym">Crithodium urartu</name>
    <dbReference type="NCBI Taxonomy" id="4572"/>
    <lineage>
        <taxon>Eukaryota</taxon>
        <taxon>Viridiplantae</taxon>
        <taxon>Streptophyta</taxon>
        <taxon>Embryophyta</taxon>
        <taxon>Tracheophyta</taxon>
        <taxon>Spermatophyta</taxon>
        <taxon>Magnoliopsida</taxon>
        <taxon>Liliopsida</taxon>
        <taxon>Poales</taxon>
        <taxon>Poaceae</taxon>
        <taxon>BOP clade</taxon>
        <taxon>Pooideae</taxon>
        <taxon>Triticodae</taxon>
        <taxon>Triticeae</taxon>
        <taxon>Triticinae</taxon>
        <taxon>Triticum</taxon>
    </lineage>
</organism>
<name>M8AEV3_TRIUA</name>
<dbReference type="EMBL" id="KD123724">
    <property type="protein sequence ID" value="EMS59159.1"/>
    <property type="molecule type" value="Genomic_DNA"/>
</dbReference>
<dbReference type="AlphaFoldDB" id="M8AEV3"/>
<accession>M8AEV3</accession>
<proteinExistence type="predicted"/>
<evidence type="ECO:0000256" key="1">
    <source>
        <dbReference type="SAM" id="MobiDB-lite"/>
    </source>
</evidence>
<sequence length="92" mass="9695">MEHGRACTHPSLGGGGAGFWSPEELMTSSNGGERQTTTARRTSNQSTAERRPGGPEDHPEAVDQLGEAIGGAKGDLEDPKITLKLWIRGGKP</sequence>
<reference evidence="2" key="1">
    <citation type="journal article" date="2013" name="Nature">
        <title>Draft genome of the wheat A-genome progenitor Triticum urartu.</title>
        <authorList>
            <person name="Ling H.Q."/>
            <person name="Zhao S."/>
            <person name="Liu D."/>
            <person name="Wang J."/>
            <person name="Sun H."/>
            <person name="Zhang C."/>
            <person name="Fan H."/>
            <person name="Li D."/>
            <person name="Dong L."/>
            <person name="Tao Y."/>
            <person name="Gao C."/>
            <person name="Wu H."/>
            <person name="Li Y."/>
            <person name="Cui Y."/>
            <person name="Guo X."/>
            <person name="Zheng S."/>
            <person name="Wang B."/>
            <person name="Yu K."/>
            <person name="Liang Q."/>
            <person name="Yang W."/>
            <person name="Lou X."/>
            <person name="Chen J."/>
            <person name="Feng M."/>
            <person name="Jian J."/>
            <person name="Zhang X."/>
            <person name="Luo G."/>
            <person name="Jiang Y."/>
            <person name="Liu J."/>
            <person name="Wang Z."/>
            <person name="Sha Y."/>
            <person name="Zhang B."/>
            <person name="Wu H."/>
            <person name="Tang D."/>
            <person name="Shen Q."/>
            <person name="Xue P."/>
            <person name="Zou S."/>
            <person name="Wang X."/>
            <person name="Liu X."/>
            <person name="Wang F."/>
            <person name="Yang Y."/>
            <person name="An X."/>
            <person name="Dong Z."/>
            <person name="Zhang K."/>
            <person name="Zhang X."/>
            <person name="Luo M.C."/>
            <person name="Dvorak J."/>
            <person name="Tong Y."/>
            <person name="Wang J."/>
            <person name="Yang H."/>
            <person name="Li Z."/>
            <person name="Wang D."/>
            <person name="Zhang A."/>
            <person name="Wang J."/>
        </authorList>
    </citation>
    <scope>NUCLEOTIDE SEQUENCE</scope>
</reference>
<evidence type="ECO:0000313" key="2">
    <source>
        <dbReference type="EMBL" id="EMS59159.1"/>
    </source>
</evidence>
<gene>
    <name evidence="2" type="ORF">TRIUR3_25747</name>
</gene>
<feature type="compositionally biased region" description="Basic and acidic residues" evidence="1">
    <location>
        <begin position="48"/>
        <end position="61"/>
    </location>
</feature>
<feature type="region of interest" description="Disordered" evidence="1">
    <location>
        <begin position="1"/>
        <end position="78"/>
    </location>
</feature>
<feature type="compositionally biased region" description="Polar residues" evidence="1">
    <location>
        <begin position="26"/>
        <end position="47"/>
    </location>
</feature>